<gene>
    <name evidence="1" type="ORF">AWB80_03968</name>
</gene>
<name>A0A158BR06_9BURK</name>
<sequence>MIIVDVADSFGESLDAIEGFMSVQDEASAARRSGHLEDEIVSLIACLEQNRKIGRRAEFYSVTSAASQAWLRQVEQLAAQARWFEFRESVLSAYLILYACSDTRVILLSIHLEREARYGPDAV</sequence>
<dbReference type="STRING" id="1777141.AWB80_03968"/>
<evidence type="ECO:0000313" key="1">
    <source>
        <dbReference type="EMBL" id="SAK72441.1"/>
    </source>
</evidence>
<reference evidence="1" key="1">
    <citation type="submission" date="2016-01" db="EMBL/GenBank/DDBJ databases">
        <authorList>
            <person name="Peeters C."/>
        </authorList>
    </citation>
    <scope>NUCLEOTIDE SEQUENCE [LARGE SCALE GENOMIC DNA]</scope>
    <source>
        <strain evidence="1">LMG 29323</strain>
    </source>
</reference>
<dbReference type="AlphaFoldDB" id="A0A158BR06"/>
<evidence type="ECO:0008006" key="3">
    <source>
        <dbReference type="Google" id="ProtNLM"/>
    </source>
</evidence>
<dbReference type="RefSeq" id="WP_061176367.1">
    <property type="nucleotide sequence ID" value="NZ_FCOE02000012.1"/>
</dbReference>
<comment type="caution">
    <text evidence="1">The sequence shown here is derived from an EMBL/GenBank/DDBJ whole genome shotgun (WGS) entry which is preliminary data.</text>
</comment>
<organism evidence="1 2">
    <name type="scientific">Caballeronia pedi</name>
    <dbReference type="NCBI Taxonomy" id="1777141"/>
    <lineage>
        <taxon>Bacteria</taxon>
        <taxon>Pseudomonadati</taxon>
        <taxon>Pseudomonadota</taxon>
        <taxon>Betaproteobacteria</taxon>
        <taxon>Burkholderiales</taxon>
        <taxon>Burkholderiaceae</taxon>
        <taxon>Caballeronia</taxon>
    </lineage>
</organism>
<evidence type="ECO:0000313" key="2">
    <source>
        <dbReference type="Proteomes" id="UP000054911"/>
    </source>
</evidence>
<dbReference type="Gene3D" id="3.30.2310.20">
    <property type="entry name" value="RelE-like"/>
    <property type="match status" value="1"/>
</dbReference>
<keyword evidence="2" id="KW-1185">Reference proteome</keyword>
<dbReference type="EMBL" id="FCOE02000012">
    <property type="protein sequence ID" value="SAK72441.1"/>
    <property type="molecule type" value="Genomic_DNA"/>
</dbReference>
<protein>
    <recommendedName>
        <fullName evidence="3">Plasmid stabilization system protein</fullName>
    </recommendedName>
</protein>
<dbReference type="Proteomes" id="UP000054911">
    <property type="component" value="Unassembled WGS sequence"/>
</dbReference>
<proteinExistence type="predicted"/>
<accession>A0A158BR06</accession>
<dbReference type="InterPro" id="IPR035093">
    <property type="entry name" value="RelE/ParE_toxin_dom_sf"/>
</dbReference>
<dbReference type="OrthoDB" id="5405593at2"/>